<protein>
    <submittedName>
        <fullName evidence="1">Uncharacterized protein</fullName>
    </submittedName>
</protein>
<organism evidence="1 2">
    <name type="scientific">Chitinophaga tropicalis</name>
    <dbReference type="NCBI Taxonomy" id="2683588"/>
    <lineage>
        <taxon>Bacteria</taxon>
        <taxon>Pseudomonadati</taxon>
        <taxon>Bacteroidota</taxon>
        <taxon>Chitinophagia</taxon>
        <taxon>Chitinophagales</taxon>
        <taxon>Chitinophagaceae</taxon>
        <taxon>Chitinophaga</taxon>
    </lineage>
</organism>
<sequence>MELCVGEVYQLTSEIAERPQDRAGYFVFTVQVKEVDHARDKVKFNWVSVSPETFETRREVAYMVPGYLGGLSGDIVNGGVWNLTDLFTRETAFLYLVYMGVAVKVDTPGH</sequence>
<keyword evidence="2" id="KW-1185">Reference proteome</keyword>
<dbReference type="AlphaFoldDB" id="A0A7K1UDZ8"/>
<gene>
    <name evidence="1" type="ORF">GO493_29875</name>
</gene>
<reference evidence="1 2" key="1">
    <citation type="submission" date="2019-12" db="EMBL/GenBank/DDBJ databases">
        <title>Chitinophaga sp. strain ysch24 (GDMCC 1.1355), whole genome shotgun sequence.</title>
        <authorList>
            <person name="Zhang X."/>
        </authorList>
    </citation>
    <scope>NUCLEOTIDE SEQUENCE [LARGE SCALE GENOMIC DNA]</scope>
    <source>
        <strain evidence="2">ysch24</strain>
    </source>
</reference>
<evidence type="ECO:0000313" key="1">
    <source>
        <dbReference type="EMBL" id="MVT12498.1"/>
    </source>
</evidence>
<name>A0A7K1UDZ8_9BACT</name>
<dbReference type="EMBL" id="WRXN01000028">
    <property type="protein sequence ID" value="MVT12498.1"/>
    <property type="molecule type" value="Genomic_DNA"/>
</dbReference>
<accession>A0A7K1UDZ8</accession>
<comment type="caution">
    <text evidence="1">The sequence shown here is derived from an EMBL/GenBank/DDBJ whole genome shotgun (WGS) entry which is preliminary data.</text>
</comment>
<evidence type="ECO:0000313" key="2">
    <source>
        <dbReference type="Proteomes" id="UP000461730"/>
    </source>
</evidence>
<dbReference type="RefSeq" id="WP_157309914.1">
    <property type="nucleotide sequence ID" value="NZ_WRXN01000028.1"/>
</dbReference>
<dbReference type="Proteomes" id="UP000461730">
    <property type="component" value="Unassembled WGS sequence"/>
</dbReference>
<proteinExistence type="predicted"/>